<dbReference type="Ensembl" id="ENSMNET00000001423.1">
    <property type="protein sequence ID" value="ENSMNEP00000000308.1"/>
    <property type="gene ID" value="ENSMNEG00000001317.1"/>
</dbReference>
<dbReference type="Bgee" id="ENSMNEG00000001317">
    <property type="expression patterns" value="Expressed in temporal lobe and 11 other cell types or tissues"/>
</dbReference>
<evidence type="ECO:0000313" key="2">
    <source>
        <dbReference type="Ensembl" id="ENSMNEP00000000308.1"/>
    </source>
</evidence>
<reference evidence="2" key="1">
    <citation type="submission" date="2025-08" db="UniProtKB">
        <authorList>
            <consortium name="Ensembl"/>
        </authorList>
    </citation>
    <scope>IDENTIFICATION</scope>
</reference>
<organism evidence="2 3">
    <name type="scientific">Macaca nemestrina</name>
    <name type="common">Pig-tailed macaque</name>
    <dbReference type="NCBI Taxonomy" id="9545"/>
    <lineage>
        <taxon>Eukaryota</taxon>
        <taxon>Metazoa</taxon>
        <taxon>Chordata</taxon>
        <taxon>Craniata</taxon>
        <taxon>Vertebrata</taxon>
        <taxon>Euteleostomi</taxon>
        <taxon>Mammalia</taxon>
        <taxon>Eutheria</taxon>
        <taxon>Euarchontoglires</taxon>
        <taxon>Primates</taxon>
        <taxon>Haplorrhini</taxon>
        <taxon>Catarrhini</taxon>
        <taxon>Cercopithecidae</taxon>
        <taxon>Cercopithecinae</taxon>
        <taxon>Macaca</taxon>
    </lineage>
</organism>
<feature type="region of interest" description="Disordered" evidence="1">
    <location>
        <begin position="1"/>
        <end position="45"/>
    </location>
</feature>
<evidence type="ECO:0000313" key="3">
    <source>
        <dbReference type="Proteomes" id="UP000233120"/>
    </source>
</evidence>
<feature type="compositionally biased region" description="Basic and acidic residues" evidence="1">
    <location>
        <begin position="1"/>
        <end position="10"/>
    </location>
</feature>
<sequence length="95" mass="9908">MARRALDGRPGRRGCPVQAPGPGSGQAPPLPSAAESRRRGRGEGGLWTSTLFLSSGQSGERVASCGGGQLRGGPAGLSWHVTSDWWSFSLLTFKD</sequence>
<feature type="compositionally biased region" description="Low complexity" evidence="1">
    <location>
        <begin position="16"/>
        <end position="27"/>
    </location>
</feature>
<protein>
    <submittedName>
        <fullName evidence="2">Uncharacterized protein</fullName>
    </submittedName>
</protein>
<keyword evidence="3" id="KW-1185">Reference proteome</keyword>
<proteinExistence type="predicted"/>
<dbReference type="GeneTree" id="ENSGT00910000146974"/>
<dbReference type="OMA" id="LSWHWSF"/>
<accession>A0A2K6AMG2</accession>
<evidence type="ECO:0000256" key="1">
    <source>
        <dbReference type="SAM" id="MobiDB-lite"/>
    </source>
</evidence>
<dbReference type="Proteomes" id="UP000233120">
    <property type="component" value="Unassembled WGS sequence"/>
</dbReference>
<dbReference type="AlphaFoldDB" id="A0A2K6AMG2"/>
<reference evidence="2" key="2">
    <citation type="submission" date="2025-09" db="UniProtKB">
        <authorList>
            <consortium name="Ensembl"/>
        </authorList>
    </citation>
    <scope>IDENTIFICATION</scope>
</reference>
<name>A0A2K6AMG2_MACNE</name>